<comment type="caution">
    <text evidence="1">The sequence shown here is derived from an EMBL/GenBank/DDBJ whole genome shotgun (WGS) entry which is preliminary data.</text>
</comment>
<feature type="non-terminal residue" evidence="1">
    <location>
        <position position="59"/>
    </location>
</feature>
<evidence type="ECO:0000313" key="1">
    <source>
        <dbReference type="EMBL" id="KAJ2880223.1"/>
    </source>
</evidence>
<evidence type="ECO:0000313" key="2">
    <source>
        <dbReference type="Proteomes" id="UP001139981"/>
    </source>
</evidence>
<gene>
    <name evidence="1" type="ORF">IWW38_005986</name>
</gene>
<name>A0ACC1LU70_9FUNG</name>
<dbReference type="EMBL" id="JANBVB010003152">
    <property type="protein sequence ID" value="KAJ2880223.1"/>
    <property type="molecule type" value="Genomic_DNA"/>
</dbReference>
<reference evidence="1" key="1">
    <citation type="submission" date="2022-07" db="EMBL/GenBank/DDBJ databases">
        <title>Phylogenomic reconstructions and comparative analyses of Kickxellomycotina fungi.</title>
        <authorList>
            <person name="Reynolds N.K."/>
            <person name="Stajich J.E."/>
            <person name="Barry K."/>
            <person name="Grigoriev I.V."/>
            <person name="Crous P."/>
            <person name="Smith M.E."/>
        </authorList>
    </citation>
    <scope>NUCLEOTIDE SEQUENCE</scope>
    <source>
        <strain evidence="1">CBS 190363</strain>
    </source>
</reference>
<accession>A0ACC1LU70</accession>
<proteinExistence type="predicted"/>
<dbReference type="Proteomes" id="UP001139981">
    <property type="component" value="Unassembled WGS sequence"/>
</dbReference>
<organism evidence="1 2">
    <name type="scientific">Coemansia aciculifera</name>
    <dbReference type="NCBI Taxonomy" id="417176"/>
    <lineage>
        <taxon>Eukaryota</taxon>
        <taxon>Fungi</taxon>
        <taxon>Fungi incertae sedis</taxon>
        <taxon>Zoopagomycota</taxon>
        <taxon>Kickxellomycotina</taxon>
        <taxon>Kickxellomycetes</taxon>
        <taxon>Kickxellales</taxon>
        <taxon>Kickxellaceae</taxon>
        <taxon>Coemansia</taxon>
    </lineage>
</organism>
<protein>
    <submittedName>
        <fullName evidence="1">Uncharacterized protein</fullName>
    </submittedName>
</protein>
<keyword evidence="2" id="KW-1185">Reference proteome</keyword>
<sequence length="59" mass="6525">MLNAAALRPRFQAVLASAWISKHAAAKYVQDYVRRVQADTKDSASTRDPPTFAPPIQVQ</sequence>